<evidence type="ECO:0000256" key="1">
    <source>
        <dbReference type="SAM" id="MobiDB-lite"/>
    </source>
</evidence>
<dbReference type="RefSeq" id="WP_115490464.1">
    <property type="nucleotide sequence ID" value="NZ_JACHWW010000001.1"/>
</dbReference>
<dbReference type="InterPro" id="IPR012340">
    <property type="entry name" value="NA-bd_OB-fold"/>
</dbReference>
<organism evidence="2 3">
    <name type="scientific">Alteriqipengyuania lutimaris</name>
    <dbReference type="NCBI Taxonomy" id="1538146"/>
    <lineage>
        <taxon>Bacteria</taxon>
        <taxon>Pseudomonadati</taxon>
        <taxon>Pseudomonadota</taxon>
        <taxon>Alphaproteobacteria</taxon>
        <taxon>Sphingomonadales</taxon>
        <taxon>Erythrobacteraceae</taxon>
        <taxon>Alteriqipengyuania</taxon>
    </lineage>
</organism>
<accession>A0A395LHV7</accession>
<reference evidence="2 3" key="1">
    <citation type="submission" date="2018-07" db="EMBL/GenBank/DDBJ databases">
        <title>Erythrobacter nanhaiensis sp. nov., a novel member of the genus Erythrobacter isolated from the South China Sea.</title>
        <authorList>
            <person name="Chen X."/>
            <person name="Liu J."/>
        </authorList>
    </citation>
    <scope>NUCLEOTIDE SEQUENCE [LARGE SCALE GENOMIC DNA]</scope>
    <source>
        <strain evidence="2 3">S-5</strain>
    </source>
</reference>
<name>A0A395LHV7_9SPHN</name>
<dbReference type="Proteomes" id="UP000254101">
    <property type="component" value="Unassembled WGS sequence"/>
</dbReference>
<feature type="region of interest" description="Disordered" evidence="1">
    <location>
        <begin position="1"/>
        <end position="85"/>
    </location>
</feature>
<dbReference type="Gene3D" id="2.40.50.140">
    <property type="entry name" value="Nucleic acid-binding proteins"/>
    <property type="match status" value="1"/>
</dbReference>
<comment type="caution">
    <text evidence="2">The sequence shown here is derived from an EMBL/GenBank/DDBJ whole genome shotgun (WGS) entry which is preliminary data.</text>
</comment>
<gene>
    <name evidence="2" type="ORF">DL238_00410</name>
</gene>
<dbReference type="SUPFAM" id="SSF50249">
    <property type="entry name" value="Nucleic acid-binding proteins"/>
    <property type="match status" value="1"/>
</dbReference>
<sequence>MSHTGKIHSYDTAKGAGMITPEKGGDALPFNKSDLKDNGQEPRVGQSYGYETRQVDGGKAHATSLQHEKAGNGGGQKEQAEKQKA</sequence>
<dbReference type="OrthoDB" id="7428521at2"/>
<keyword evidence="3" id="KW-1185">Reference proteome</keyword>
<evidence type="ECO:0000313" key="3">
    <source>
        <dbReference type="Proteomes" id="UP000254101"/>
    </source>
</evidence>
<proteinExistence type="predicted"/>
<dbReference type="AlphaFoldDB" id="A0A395LHV7"/>
<dbReference type="EMBL" id="QRBB01000001">
    <property type="protein sequence ID" value="RDS76229.1"/>
    <property type="molecule type" value="Genomic_DNA"/>
</dbReference>
<evidence type="ECO:0000313" key="2">
    <source>
        <dbReference type="EMBL" id="RDS76229.1"/>
    </source>
</evidence>
<protein>
    <submittedName>
        <fullName evidence="2">Cold-shock protein</fullName>
    </submittedName>
</protein>